<keyword evidence="2" id="KW-1185">Reference proteome</keyword>
<evidence type="ECO:0000313" key="1">
    <source>
        <dbReference type="EMBL" id="CAG5110511.1"/>
    </source>
</evidence>
<evidence type="ECO:0000313" key="2">
    <source>
        <dbReference type="Proteomes" id="UP001158576"/>
    </source>
</evidence>
<organism evidence="1 2">
    <name type="scientific">Oikopleura dioica</name>
    <name type="common">Tunicate</name>
    <dbReference type="NCBI Taxonomy" id="34765"/>
    <lineage>
        <taxon>Eukaryota</taxon>
        <taxon>Metazoa</taxon>
        <taxon>Chordata</taxon>
        <taxon>Tunicata</taxon>
        <taxon>Appendicularia</taxon>
        <taxon>Copelata</taxon>
        <taxon>Oikopleuridae</taxon>
        <taxon>Oikopleura</taxon>
    </lineage>
</organism>
<accession>A0ABN7T0D3</accession>
<reference evidence="1 2" key="1">
    <citation type="submission" date="2021-04" db="EMBL/GenBank/DDBJ databases">
        <authorList>
            <person name="Bliznina A."/>
        </authorList>
    </citation>
    <scope>NUCLEOTIDE SEQUENCE [LARGE SCALE GENOMIC DNA]</scope>
</reference>
<name>A0ABN7T0D3_OIKDI</name>
<gene>
    <name evidence="1" type="ORF">OKIOD_LOCUS13674</name>
</gene>
<dbReference type="Proteomes" id="UP001158576">
    <property type="component" value="Chromosome 2"/>
</dbReference>
<proteinExistence type="predicted"/>
<protein>
    <submittedName>
        <fullName evidence="1">Oidioi.mRNA.OKI2018_I69.chr2.g4909.t1.cds</fullName>
    </submittedName>
</protein>
<dbReference type="EMBL" id="OU015567">
    <property type="protein sequence ID" value="CAG5110511.1"/>
    <property type="molecule type" value="Genomic_DNA"/>
</dbReference>
<sequence>MKVFNILSAYSAVDAARQNQDRLIGGRSPLSDLEDNSQGIFALLDALYGEDHVIANHWKAKLRRNQIRYARHFENCGSLNTSRKRRSATELDLTDPAIVQRDGDDHKVIKNFMNRFKRWAGDYLSECPRGIAKREKARAAFWMGKLQQRITRYRNRHG</sequence>